<dbReference type="AlphaFoldDB" id="A0A250KSN1"/>
<reference evidence="2 3" key="1">
    <citation type="submission" date="2016-12" db="EMBL/GenBank/DDBJ databases">
        <title>Genome sequencing of Methylocaldum marinum.</title>
        <authorList>
            <person name="Takeuchi M."/>
            <person name="Kamagata Y."/>
            <person name="Hiraoka S."/>
            <person name="Oshima K."/>
            <person name="Hattori M."/>
            <person name="Iwasaki W."/>
        </authorList>
    </citation>
    <scope>NUCLEOTIDE SEQUENCE [LARGE SCALE GENOMIC DNA]</scope>
    <source>
        <strain evidence="2 3">S8</strain>
    </source>
</reference>
<dbReference type="KEGG" id="mmai:sS8_2007"/>
<feature type="domain" description="RES" evidence="1">
    <location>
        <begin position="11"/>
        <end position="138"/>
    </location>
</feature>
<gene>
    <name evidence="2" type="ORF">sS8_2007</name>
</gene>
<organism evidence="2 3">
    <name type="scientific">Methylocaldum marinum</name>
    <dbReference type="NCBI Taxonomy" id="1432792"/>
    <lineage>
        <taxon>Bacteria</taxon>
        <taxon>Pseudomonadati</taxon>
        <taxon>Pseudomonadota</taxon>
        <taxon>Gammaproteobacteria</taxon>
        <taxon>Methylococcales</taxon>
        <taxon>Methylococcaceae</taxon>
        <taxon>Methylocaldum</taxon>
    </lineage>
</organism>
<name>A0A250KSN1_9GAMM</name>
<dbReference type="Pfam" id="PF08808">
    <property type="entry name" value="RES"/>
    <property type="match status" value="1"/>
</dbReference>
<keyword evidence="3" id="KW-1185">Reference proteome</keyword>
<evidence type="ECO:0000313" key="3">
    <source>
        <dbReference type="Proteomes" id="UP000266313"/>
    </source>
</evidence>
<dbReference type="EMBL" id="AP017928">
    <property type="protein sequence ID" value="BBA33961.1"/>
    <property type="molecule type" value="Genomic_DNA"/>
</dbReference>
<dbReference type="SMART" id="SM00953">
    <property type="entry name" value="RES"/>
    <property type="match status" value="1"/>
</dbReference>
<dbReference type="OrthoDB" id="9789501at2"/>
<dbReference type="RefSeq" id="WP_119629469.1">
    <property type="nucleotide sequence ID" value="NZ_AP017928.1"/>
</dbReference>
<dbReference type="InterPro" id="IPR014914">
    <property type="entry name" value="RES_dom"/>
</dbReference>
<accession>A0A250KSN1</accession>
<protein>
    <recommendedName>
        <fullName evidence="1">RES domain-containing protein</fullName>
    </recommendedName>
</protein>
<sequence>MRIWRISNYADLRGSGGIRAGGRWHSRGSPIVYCAENPGTALLEVLVHLEIDDPEDVPDSYQLLSIDLPDAVTRQELDRALLPDDWRGRSELTRSLGDTWLKNMSSAVLFVPSAIVPYTVNALINPLHSDSTRLRILAVDRYPFDERLFKGYGGTKP</sequence>
<evidence type="ECO:0000313" key="2">
    <source>
        <dbReference type="EMBL" id="BBA33961.1"/>
    </source>
</evidence>
<dbReference type="Proteomes" id="UP000266313">
    <property type="component" value="Chromosome"/>
</dbReference>
<proteinExistence type="predicted"/>
<evidence type="ECO:0000259" key="1">
    <source>
        <dbReference type="SMART" id="SM00953"/>
    </source>
</evidence>